<feature type="domain" description="Peptidase S11 D-alanyl-D-alanine carboxypeptidase A N-terminal" evidence="11">
    <location>
        <begin position="141"/>
        <end position="359"/>
    </location>
</feature>
<reference evidence="12" key="1">
    <citation type="journal article" date="2021" name="PeerJ">
        <title>Extensive microbial diversity within the chicken gut microbiome revealed by metagenomics and culture.</title>
        <authorList>
            <person name="Gilroy R."/>
            <person name="Ravi A."/>
            <person name="Getino M."/>
            <person name="Pursley I."/>
            <person name="Horton D.L."/>
            <person name="Alikhan N.F."/>
            <person name="Baker D."/>
            <person name="Gharbi K."/>
            <person name="Hall N."/>
            <person name="Watson M."/>
            <person name="Adriaenssens E.M."/>
            <person name="Foster-Nyarko E."/>
            <person name="Jarju S."/>
            <person name="Secka A."/>
            <person name="Antonio M."/>
            <person name="Oren A."/>
            <person name="Chaudhuri R.R."/>
            <person name="La Ragione R."/>
            <person name="Hildebrand F."/>
            <person name="Pallen M.J."/>
        </authorList>
    </citation>
    <scope>NUCLEOTIDE SEQUENCE</scope>
    <source>
        <strain evidence="12">CHK195-6426</strain>
    </source>
</reference>
<dbReference type="InterPro" id="IPR012338">
    <property type="entry name" value="Beta-lactam/transpept-like"/>
</dbReference>
<keyword evidence="5" id="KW-0573">Peptidoglycan synthesis</keyword>
<keyword evidence="4" id="KW-0133">Cell shape</keyword>
<feature type="compositionally biased region" description="Polar residues" evidence="10">
    <location>
        <begin position="113"/>
        <end position="122"/>
    </location>
</feature>
<comment type="similarity">
    <text evidence="1 9">Belongs to the peptidase S11 family.</text>
</comment>
<evidence type="ECO:0000256" key="9">
    <source>
        <dbReference type="RuleBase" id="RU004016"/>
    </source>
</evidence>
<evidence type="ECO:0000313" key="13">
    <source>
        <dbReference type="Proteomes" id="UP000824265"/>
    </source>
</evidence>
<feature type="region of interest" description="Disordered" evidence="10">
    <location>
        <begin position="96"/>
        <end position="129"/>
    </location>
</feature>
<evidence type="ECO:0000313" key="12">
    <source>
        <dbReference type="EMBL" id="HIW81968.1"/>
    </source>
</evidence>
<accession>A0A9D1R7J9</accession>
<dbReference type="PANTHER" id="PTHR21581:SF6">
    <property type="entry name" value="TRAFFICKING PROTEIN PARTICLE COMPLEX SUBUNIT 12"/>
    <property type="match status" value="1"/>
</dbReference>
<protein>
    <submittedName>
        <fullName evidence="12">Serine hydrolase</fullName>
    </submittedName>
</protein>
<dbReference type="Pfam" id="PF00768">
    <property type="entry name" value="Peptidase_S11"/>
    <property type="match status" value="1"/>
</dbReference>
<feature type="active site" description="Proton acceptor" evidence="7">
    <location>
        <position position="178"/>
    </location>
</feature>
<evidence type="ECO:0000256" key="10">
    <source>
        <dbReference type="SAM" id="MobiDB-lite"/>
    </source>
</evidence>
<keyword evidence="6" id="KW-0961">Cell wall biogenesis/degradation</keyword>
<evidence type="ECO:0000256" key="5">
    <source>
        <dbReference type="ARBA" id="ARBA00022984"/>
    </source>
</evidence>
<evidence type="ECO:0000256" key="6">
    <source>
        <dbReference type="ARBA" id="ARBA00023316"/>
    </source>
</evidence>
<dbReference type="InterPro" id="IPR018044">
    <property type="entry name" value="Peptidase_S11"/>
</dbReference>
<name>A0A9D1R7J9_9FIRM</name>
<dbReference type="GO" id="GO:0071555">
    <property type="term" value="P:cell wall organization"/>
    <property type="evidence" value="ECO:0007669"/>
    <property type="project" value="UniProtKB-KW"/>
</dbReference>
<dbReference type="EMBL" id="DXGH01000057">
    <property type="protein sequence ID" value="HIW81968.1"/>
    <property type="molecule type" value="Genomic_DNA"/>
</dbReference>
<dbReference type="PANTHER" id="PTHR21581">
    <property type="entry name" value="D-ALANYL-D-ALANINE CARBOXYPEPTIDASE"/>
    <property type="match status" value="1"/>
</dbReference>
<comment type="caution">
    <text evidence="12">The sequence shown here is derived from an EMBL/GenBank/DDBJ whole genome shotgun (WGS) entry which is preliminary data.</text>
</comment>
<sequence>MNHEIEDERERRERRRRLMAERKRRSRRLKLIYACIRKFGPYAAGLVAAIVLVCVGVSLSGNKAGNVQAGQESGAYEETAQGGTASIEEGALMEADAAMEESQSAEEGAPMEGSSSKTAQTQEAEDTKEVYSANVTAQTAQLGADIDSSYAILIDLDTGNVLAQKQAEARINPASMTKVLTVLVAAEHVENLDDTFTITLNETDYSYVNDCSSVGFAENEVVTVRDLFYGTILPSGGDAAAGLAAYVAGSREAFVELMNEKLAQLGLSDTAHMTNCVGLYDEDHYCTVYDMAMIMEAALDNELCREVLSAHTYTTSSTPQHPEGITISNWFLRRIEDKDTGGEVICGKTGYVVQSGSCAASYGRDVNGREYVCVTADAGSSWKCIYDHVALYKEASGT</sequence>
<feature type="active site" description="Acyl-ester intermediate" evidence="7">
    <location>
        <position position="175"/>
    </location>
</feature>
<dbReference type="InterPro" id="IPR001967">
    <property type="entry name" value="Peptidase_S11_N"/>
</dbReference>
<feature type="binding site" evidence="8">
    <location>
        <position position="348"/>
    </location>
    <ligand>
        <name>substrate</name>
    </ligand>
</feature>
<dbReference type="SUPFAM" id="SSF56601">
    <property type="entry name" value="beta-lactamase/transpeptidase-like"/>
    <property type="match status" value="1"/>
</dbReference>
<evidence type="ECO:0000256" key="8">
    <source>
        <dbReference type="PIRSR" id="PIRSR618044-2"/>
    </source>
</evidence>
<proteinExistence type="inferred from homology"/>
<evidence type="ECO:0000256" key="3">
    <source>
        <dbReference type="ARBA" id="ARBA00022801"/>
    </source>
</evidence>
<evidence type="ECO:0000259" key="11">
    <source>
        <dbReference type="Pfam" id="PF00768"/>
    </source>
</evidence>
<organism evidence="12 13">
    <name type="scientific">Candidatus Acetatifactor stercoripullorum</name>
    <dbReference type="NCBI Taxonomy" id="2838414"/>
    <lineage>
        <taxon>Bacteria</taxon>
        <taxon>Bacillati</taxon>
        <taxon>Bacillota</taxon>
        <taxon>Clostridia</taxon>
        <taxon>Lachnospirales</taxon>
        <taxon>Lachnospiraceae</taxon>
        <taxon>Acetatifactor</taxon>
    </lineage>
</organism>
<reference evidence="12" key="2">
    <citation type="submission" date="2021-04" db="EMBL/GenBank/DDBJ databases">
        <authorList>
            <person name="Gilroy R."/>
        </authorList>
    </citation>
    <scope>NUCLEOTIDE SEQUENCE</scope>
    <source>
        <strain evidence="12">CHK195-6426</strain>
    </source>
</reference>
<keyword evidence="2" id="KW-0732">Signal</keyword>
<gene>
    <name evidence="12" type="ORF">H9742_10730</name>
</gene>
<dbReference type="Proteomes" id="UP000824265">
    <property type="component" value="Unassembled WGS sequence"/>
</dbReference>
<dbReference type="AlphaFoldDB" id="A0A9D1R7J9"/>
<evidence type="ECO:0000256" key="4">
    <source>
        <dbReference type="ARBA" id="ARBA00022960"/>
    </source>
</evidence>
<evidence type="ECO:0000256" key="7">
    <source>
        <dbReference type="PIRSR" id="PIRSR618044-1"/>
    </source>
</evidence>
<dbReference type="PRINTS" id="PR00725">
    <property type="entry name" value="DADACBPTASE1"/>
</dbReference>
<feature type="active site" evidence="7">
    <location>
        <position position="235"/>
    </location>
</feature>
<dbReference type="GO" id="GO:0009252">
    <property type="term" value="P:peptidoglycan biosynthetic process"/>
    <property type="evidence" value="ECO:0007669"/>
    <property type="project" value="UniProtKB-KW"/>
</dbReference>
<evidence type="ECO:0000256" key="2">
    <source>
        <dbReference type="ARBA" id="ARBA00022729"/>
    </source>
</evidence>
<dbReference type="GO" id="GO:0009002">
    <property type="term" value="F:serine-type D-Ala-D-Ala carboxypeptidase activity"/>
    <property type="evidence" value="ECO:0007669"/>
    <property type="project" value="InterPro"/>
</dbReference>
<dbReference type="GO" id="GO:0006508">
    <property type="term" value="P:proteolysis"/>
    <property type="evidence" value="ECO:0007669"/>
    <property type="project" value="InterPro"/>
</dbReference>
<evidence type="ECO:0000256" key="1">
    <source>
        <dbReference type="ARBA" id="ARBA00007164"/>
    </source>
</evidence>
<dbReference type="Gene3D" id="3.40.710.10">
    <property type="entry name" value="DD-peptidase/beta-lactamase superfamily"/>
    <property type="match status" value="1"/>
</dbReference>
<keyword evidence="3 12" id="KW-0378">Hydrolase</keyword>
<dbReference type="GO" id="GO:0008360">
    <property type="term" value="P:regulation of cell shape"/>
    <property type="evidence" value="ECO:0007669"/>
    <property type="project" value="UniProtKB-KW"/>
</dbReference>